<feature type="chain" id="PRO_5026913830" description="Lipoprotein" evidence="1">
    <location>
        <begin position="20"/>
        <end position="175"/>
    </location>
</feature>
<reference evidence="2" key="1">
    <citation type="submission" date="2020-02" db="EMBL/GenBank/DDBJ databases">
        <authorList>
            <person name="Meier V. D."/>
        </authorList>
    </citation>
    <scope>NUCLEOTIDE SEQUENCE</scope>
    <source>
        <strain evidence="2">AVDCRST_MAG27</strain>
    </source>
</reference>
<evidence type="ECO:0008006" key="3">
    <source>
        <dbReference type="Google" id="ProtNLM"/>
    </source>
</evidence>
<organism evidence="2">
    <name type="scientific">uncultured Craurococcus sp</name>
    <dbReference type="NCBI Taxonomy" id="1135998"/>
    <lineage>
        <taxon>Bacteria</taxon>
        <taxon>Pseudomonadati</taxon>
        <taxon>Pseudomonadota</taxon>
        <taxon>Alphaproteobacteria</taxon>
        <taxon>Acetobacterales</taxon>
        <taxon>Acetobacteraceae</taxon>
        <taxon>Craurococcus</taxon>
        <taxon>environmental samples</taxon>
    </lineage>
</organism>
<name>A0A6J4I3I0_9PROT</name>
<dbReference type="EMBL" id="CADCTD010000058">
    <property type="protein sequence ID" value="CAA9240036.1"/>
    <property type="molecule type" value="Genomic_DNA"/>
</dbReference>
<dbReference type="PROSITE" id="PS51257">
    <property type="entry name" value="PROKAR_LIPOPROTEIN"/>
    <property type="match status" value="1"/>
</dbReference>
<gene>
    <name evidence="2" type="ORF">AVDCRST_MAG27-1481</name>
</gene>
<sequence length="175" mass="18630">MRSSLVLLALLLAGCGAGTGTQLPIACPNPGLLGEGADLTRYRAGGPQDLTGLDYDARLVSINGSCKAGRGERSIDVQMTAGFSVERGPASEGRAVELPWFVAVLDRGTDTILSRQNFTDRVVFGRNETRASVSSAPVSISLPVGANRRAGDYRILVSFQLDEQDLALNRRRGPR</sequence>
<protein>
    <recommendedName>
        <fullName evidence="3">Lipoprotein</fullName>
    </recommendedName>
</protein>
<accession>A0A6J4I3I0</accession>
<proteinExistence type="predicted"/>
<evidence type="ECO:0000313" key="2">
    <source>
        <dbReference type="EMBL" id="CAA9240036.1"/>
    </source>
</evidence>
<keyword evidence="1" id="KW-0732">Signal</keyword>
<evidence type="ECO:0000256" key="1">
    <source>
        <dbReference type="SAM" id="SignalP"/>
    </source>
</evidence>
<feature type="signal peptide" evidence="1">
    <location>
        <begin position="1"/>
        <end position="19"/>
    </location>
</feature>
<dbReference type="AlphaFoldDB" id="A0A6J4I3I0"/>